<evidence type="ECO:0000256" key="7">
    <source>
        <dbReference type="ARBA" id="ARBA00022840"/>
    </source>
</evidence>
<dbReference type="CDD" id="cd00130">
    <property type="entry name" value="PAS"/>
    <property type="match status" value="1"/>
</dbReference>
<dbReference type="InterPro" id="IPR036890">
    <property type="entry name" value="HATPase_C_sf"/>
</dbReference>
<dbReference type="SMART" id="SM00388">
    <property type="entry name" value="HisKA"/>
    <property type="match status" value="1"/>
</dbReference>
<sequence>MIQLPNATTTLKLAIVGGGRACEFFLKLISLGNLPYLQIDIVGVCDINPEARGFRLAQKMGIFTTTDFKDLFSLADLDGIIELTNSREVLVDLVRLRPARIGIVEHNIGRLLRNLFTVDQKLRSAEQKIVFEKAARDFLIQQNSQCIVVINTDFTIEAVNDAYLRTTRKKREEVIGEHCYRVIHGLNTPCDSLRDGIVCPMLETLRTGKSTKGFHALQTTETGPELHDIVTYPVRDADGKTIRVIEIWMDIGQEISSRWEKRERELKSDLNKLIQEDRMISLGKLVASCVHEINNPIQGLLTFSHLMKDMLTADALTTEEIVKLRGFTKIMGEELERCGKIVTGLLSFSRQGTNAYRDIDLNEVVVSVVDLIRHRIELQDLYFKMDLFREPLFVHGDVNQLQQCFLNLVFNAIEAMGPGGTLHIATARTANGKMADVRIEDTGHGIAQKHLDHIYDPFFTTKEVGEGTGMGLSIVYGVVKSHQGEIEVHSQVDRGTAFSICLPLTPAEKEAVGGSVESG</sequence>
<evidence type="ECO:0000313" key="10">
    <source>
        <dbReference type="EMBL" id="BBO78703.1"/>
    </source>
</evidence>
<dbReference type="PANTHER" id="PTHR43065:SF10">
    <property type="entry name" value="PEROXIDE STRESS-ACTIVATED HISTIDINE KINASE MAK3"/>
    <property type="match status" value="1"/>
</dbReference>
<evidence type="ECO:0000256" key="4">
    <source>
        <dbReference type="ARBA" id="ARBA00022679"/>
    </source>
</evidence>
<dbReference type="Pfam" id="PF02518">
    <property type="entry name" value="HATPase_c"/>
    <property type="match status" value="1"/>
</dbReference>
<dbReference type="InterPro" id="IPR035965">
    <property type="entry name" value="PAS-like_dom_sf"/>
</dbReference>
<keyword evidence="5" id="KW-0547">Nucleotide-binding</keyword>
<dbReference type="SUPFAM" id="SSF55785">
    <property type="entry name" value="PYP-like sensor domain (PAS domain)"/>
    <property type="match status" value="1"/>
</dbReference>
<dbReference type="InterPro" id="IPR000014">
    <property type="entry name" value="PAS"/>
</dbReference>
<keyword evidence="4" id="KW-0808">Transferase</keyword>
<feature type="domain" description="Histidine kinase" evidence="9">
    <location>
        <begin position="288"/>
        <end position="506"/>
    </location>
</feature>
<dbReference type="InterPro" id="IPR036097">
    <property type="entry name" value="HisK_dim/P_sf"/>
</dbReference>
<evidence type="ECO:0000313" key="11">
    <source>
        <dbReference type="Proteomes" id="UP000427769"/>
    </source>
</evidence>
<dbReference type="Gene3D" id="1.10.287.130">
    <property type="match status" value="1"/>
</dbReference>
<dbReference type="InterPro" id="IPR013656">
    <property type="entry name" value="PAS_4"/>
</dbReference>
<dbReference type="EC" id="2.7.13.3" evidence="2"/>
<dbReference type="SUPFAM" id="SSF47384">
    <property type="entry name" value="Homodimeric domain of signal transducing histidine kinase"/>
    <property type="match status" value="1"/>
</dbReference>
<dbReference type="InterPro" id="IPR003594">
    <property type="entry name" value="HATPase_dom"/>
</dbReference>
<dbReference type="PANTHER" id="PTHR43065">
    <property type="entry name" value="SENSOR HISTIDINE KINASE"/>
    <property type="match status" value="1"/>
</dbReference>
<dbReference type="Gene3D" id="3.30.565.10">
    <property type="entry name" value="Histidine kinase-like ATPase, C-terminal domain"/>
    <property type="match status" value="1"/>
</dbReference>
<comment type="catalytic activity">
    <reaction evidence="1">
        <text>ATP + protein L-histidine = ADP + protein N-phospho-L-histidine.</text>
        <dbReference type="EC" id="2.7.13.3"/>
    </reaction>
</comment>
<keyword evidence="7" id="KW-0067">ATP-binding</keyword>
<name>A0A5K7ZG75_9BACT</name>
<evidence type="ECO:0000256" key="8">
    <source>
        <dbReference type="ARBA" id="ARBA00023012"/>
    </source>
</evidence>
<gene>
    <name evidence="10" type="ORF">DSCW_61200</name>
</gene>
<dbReference type="Gene3D" id="3.40.50.720">
    <property type="entry name" value="NAD(P)-binding Rossmann-like Domain"/>
    <property type="match status" value="1"/>
</dbReference>
<dbReference type="KEGG" id="dwd:DSCW_61200"/>
<evidence type="ECO:0000256" key="3">
    <source>
        <dbReference type="ARBA" id="ARBA00022553"/>
    </source>
</evidence>
<keyword evidence="11" id="KW-1185">Reference proteome</keyword>
<dbReference type="SMART" id="SM00387">
    <property type="entry name" value="HATPase_c"/>
    <property type="match status" value="1"/>
</dbReference>
<dbReference type="PRINTS" id="PR00344">
    <property type="entry name" value="BCTRLSENSOR"/>
</dbReference>
<organism evidence="10 11">
    <name type="scientific">Desulfosarcina widdelii</name>
    <dbReference type="NCBI Taxonomy" id="947919"/>
    <lineage>
        <taxon>Bacteria</taxon>
        <taxon>Pseudomonadati</taxon>
        <taxon>Thermodesulfobacteriota</taxon>
        <taxon>Desulfobacteria</taxon>
        <taxon>Desulfobacterales</taxon>
        <taxon>Desulfosarcinaceae</taxon>
        <taxon>Desulfosarcina</taxon>
    </lineage>
</organism>
<dbReference type="InterPro" id="IPR005467">
    <property type="entry name" value="His_kinase_dom"/>
</dbReference>
<evidence type="ECO:0000256" key="5">
    <source>
        <dbReference type="ARBA" id="ARBA00022741"/>
    </source>
</evidence>
<dbReference type="EMBL" id="AP021875">
    <property type="protein sequence ID" value="BBO78703.1"/>
    <property type="molecule type" value="Genomic_DNA"/>
</dbReference>
<evidence type="ECO:0000256" key="2">
    <source>
        <dbReference type="ARBA" id="ARBA00012438"/>
    </source>
</evidence>
<dbReference type="AlphaFoldDB" id="A0A5K7ZG75"/>
<evidence type="ECO:0000256" key="1">
    <source>
        <dbReference type="ARBA" id="ARBA00000085"/>
    </source>
</evidence>
<dbReference type="InterPro" id="IPR003661">
    <property type="entry name" value="HisK_dim/P_dom"/>
</dbReference>
<evidence type="ECO:0000256" key="6">
    <source>
        <dbReference type="ARBA" id="ARBA00022777"/>
    </source>
</evidence>
<dbReference type="SUPFAM" id="SSF51735">
    <property type="entry name" value="NAD(P)-binding Rossmann-fold domains"/>
    <property type="match status" value="1"/>
</dbReference>
<dbReference type="Pfam" id="PF00512">
    <property type="entry name" value="HisKA"/>
    <property type="match status" value="1"/>
</dbReference>
<keyword evidence="3" id="KW-0597">Phosphoprotein</keyword>
<evidence type="ECO:0000259" key="9">
    <source>
        <dbReference type="PROSITE" id="PS50109"/>
    </source>
</evidence>
<dbReference type="Pfam" id="PF08448">
    <property type="entry name" value="PAS_4"/>
    <property type="match status" value="1"/>
</dbReference>
<dbReference type="InterPro" id="IPR004358">
    <property type="entry name" value="Sig_transdc_His_kin-like_C"/>
</dbReference>
<dbReference type="GO" id="GO:0005524">
    <property type="term" value="F:ATP binding"/>
    <property type="evidence" value="ECO:0007669"/>
    <property type="project" value="UniProtKB-KW"/>
</dbReference>
<keyword evidence="6" id="KW-0418">Kinase</keyword>
<reference evidence="10 11" key="1">
    <citation type="submission" date="2019-11" db="EMBL/GenBank/DDBJ databases">
        <title>Comparative genomics of hydrocarbon-degrading Desulfosarcina strains.</title>
        <authorList>
            <person name="Watanabe M."/>
            <person name="Kojima H."/>
            <person name="Fukui M."/>
        </authorList>
    </citation>
    <scope>NUCLEOTIDE SEQUENCE [LARGE SCALE GENOMIC DNA]</scope>
    <source>
        <strain evidence="10 11">PP31</strain>
    </source>
</reference>
<dbReference type="InterPro" id="IPR036291">
    <property type="entry name" value="NAD(P)-bd_dom_sf"/>
</dbReference>
<dbReference type="PROSITE" id="PS50109">
    <property type="entry name" value="HIS_KIN"/>
    <property type="match status" value="1"/>
</dbReference>
<dbReference type="Proteomes" id="UP000427769">
    <property type="component" value="Chromosome"/>
</dbReference>
<dbReference type="GO" id="GO:0000155">
    <property type="term" value="F:phosphorelay sensor kinase activity"/>
    <property type="evidence" value="ECO:0007669"/>
    <property type="project" value="InterPro"/>
</dbReference>
<accession>A0A5K7ZG75</accession>
<protein>
    <recommendedName>
        <fullName evidence="2">histidine kinase</fullName>
        <ecNumber evidence="2">2.7.13.3</ecNumber>
    </recommendedName>
</protein>
<dbReference type="OrthoDB" id="9805967at2"/>
<keyword evidence="8" id="KW-0902">Two-component regulatory system</keyword>
<dbReference type="RefSeq" id="WP_155307312.1">
    <property type="nucleotide sequence ID" value="NZ_AP021875.1"/>
</dbReference>
<dbReference type="SUPFAM" id="SSF55874">
    <property type="entry name" value="ATPase domain of HSP90 chaperone/DNA topoisomerase II/histidine kinase"/>
    <property type="match status" value="1"/>
</dbReference>
<proteinExistence type="predicted"/>
<dbReference type="CDD" id="cd00082">
    <property type="entry name" value="HisKA"/>
    <property type="match status" value="1"/>
</dbReference>
<dbReference type="Gene3D" id="3.30.450.20">
    <property type="entry name" value="PAS domain"/>
    <property type="match status" value="1"/>
</dbReference>